<name>A0ABD3BVD2_9LAMI</name>
<evidence type="ECO:0000256" key="1">
    <source>
        <dbReference type="ARBA" id="ARBA00022737"/>
    </source>
</evidence>
<dbReference type="PANTHER" id="PTHR15592">
    <property type="entry name" value="MATRIN 3/NUCLEAR PROTEIN 220-RELATED"/>
    <property type="match status" value="1"/>
</dbReference>
<dbReference type="SUPFAM" id="SSF54928">
    <property type="entry name" value="RNA-binding domain, RBD"/>
    <property type="match status" value="1"/>
</dbReference>
<evidence type="ECO:0000259" key="3">
    <source>
        <dbReference type="Pfam" id="PF11835"/>
    </source>
</evidence>
<dbReference type="InterPro" id="IPR012677">
    <property type="entry name" value="Nucleotide-bd_a/b_plait_sf"/>
</dbReference>
<reference evidence="5" key="1">
    <citation type="journal article" date="2024" name="IScience">
        <title>Strigolactones Initiate the Formation of Haustorium-like Structures in Castilleja.</title>
        <authorList>
            <person name="Buerger M."/>
            <person name="Peterson D."/>
            <person name="Chory J."/>
        </authorList>
    </citation>
    <scope>NUCLEOTIDE SEQUENCE [LARGE SCALE GENOMIC DNA]</scope>
</reference>
<proteinExistence type="predicted"/>
<organism evidence="4 5">
    <name type="scientific">Castilleja foliolosa</name>
    <dbReference type="NCBI Taxonomy" id="1961234"/>
    <lineage>
        <taxon>Eukaryota</taxon>
        <taxon>Viridiplantae</taxon>
        <taxon>Streptophyta</taxon>
        <taxon>Embryophyta</taxon>
        <taxon>Tracheophyta</taxon>
        <taxon>Spermatophyta</taxon>
        <taxon>Magnoliopsida</taxon>
        <taxon>eudicotyledons</taxon>
        <taxon>Gunneridae</taxon>
        <taxon>Pentapetalae</taxon>
        <taxon>asterids</taxon>
        <taxon>lamiids</taxon>
        <taxon>Lamiales</taxon>
        <taxon>Orobanchaceae</taxon>
        <taxon>Pedicularideae</taxon>
        <taxon>Castillejinae</taxon>
        <taxon>Castilleja</taxon>
    </lineage>
</organism>
<dbReference type="Gene3D" id="3.30.70.330">
    <property type="match status" value="1"/>
</dbReference>
<sequence length="305" mass="35210">MDRNTRARRGEPNRILLVTIHHMPYPITEEVLHQVFSPHGLVEKIVSSQKSAGFQALIQYESHQSATFAKNFLQLRYIYDGCCQLDIEFSNFDAHDITIPTAAVEYKTENRHAAYVECSNHADDVKNLSTDTAQMEDAIVDVSDADDPVPQTEQVELHYDAELIEFVDLEVRNVLTFSEILGDDFSCVYSDGLLALKALMDSPKIKSVENESVDTIYKLVGPTVIVIERLNPNVIYFLSYTLRTRWFLKRGRMLWIRDGQQGRGPKSGRRVETRSKKPKWPTWQSDYILEFMHLINCDVIYYFVY</sequence>
<keyword evidence="5" id="KW-1185">Reference proteome</keyword>
<dbReference type="AlphaFoldDB" id="A0ABD3BVD2"/>
<dbReference type="Proteomes" id="UP001632038">
    <property type="component" value="Unassembled WGS sequence"/>
</dbReference>
<keyword evidence="2" id="KW-0694">RNA-binding</keyword>
<dbReference type="InterPro" id="IPR035979">
    <property type="entry name" value="RBD_domain_sf"/>
</dbReference>
<dbReference type="EMBL" id="JAVIJP010000066">
    <property type="protein sequence ID" value="KAL3621169.1"/>
    <property type="molecule type" value="Genomic_DNA"/>
</dbReference>
<dbReference type="GO" id="GO:0003723">
    <property type="term" value="F:RNA binding"/>
    <property type="evidence" value="ECO:0007669"/>
    <property type="project" value="UniProtKB-KW"/>
</dbReference>
<dbReference type="InterPro" id="IPR021790">
    <property type="entry name" value="PTBP1-like_RRM2"/>
</dbReference>
<evidence type="ECO:0000313" key="4">
    <source>
        <dbReference type="EMBL" id="KAL3621169.1"/>
    </source>
</evidence>
<gene>
    <name evidence="4" type="ORF">CASFOL_036081</name>
</gene>
<evidence type="ECO:0000256" key="2">
    <source>
        <dbReference type="ARBA" id="ARBA00022884"/>
    </source>
</evidence>
<feature type="domain" description="PTBP1-like RNA recognition motif 2" evidence="3">
    <location>
        <begin position="9"/>
        <end position="90"/>
    </location>
</feature>
<protein>
    <recommendedName>
        <fullName evidence="3">PTBP1-like RNA recognition motif 2 domain-containing protein</fullName>
    </recommendedName>
</protein>
<keyword evidence="1" id="KW-0677">Repeat</keyword>
<comment type="caution">
    <text evidence="4">The sequence shown here is derived from an EMBL/GenBank/DDBJ whole genome shotgun (WGS) entry which is preliminary data.</text>
</comment>
<accession>A0ABD3BVD2</accession>
<dbReference type="Pfam" id="PF11835">
    <property type="entry name" value="RRM_8"/>
    <property type="match status" value="1"/>
</dbReference>
<evidence type="ECO:0000313" key="5">
    <source>
        <dbReference type="Proteomes" id="UP001632038"/>
    </source>
</evidence>